<keyword evidence="4" id="KW-1185">Reference proteome</keyword>
<gene>
    <name evidence="3" type="ORF">HQN59_05715</name>
</gene>
<keyword evidence="1" id="KW-1133">Transmembrane helix</keyword>
<dbReference type="Gene3D" id="3.40.50.620">
    <property type="entry name" value="HUPs"/>
    <property type="match status" value="1"/>
</dbReference>
<proteinExistence type="predicted"/>
<dbReference type="GO" id="GO:0005886">
    <property type="term" value="C:plasma membrane"/>
    <property type="evidence" value="ECO:0007669"/>
    <property type="project" value="TreeGrafter"/>
</dbReference>
<dbReference type="AlphaFoldDB" id="A0A7Y6TVS9"/>
<reference evidence="3 4" key="1">
    <citation type="submission" date="2020-06" db="EMBL/GenBank/DDBJ databases">
        <title>Schlegella sp. ID0723 isolated from air conditioner.</title>
        <authorList>
            <person name="Kim D.Y."/>
            <person name="Kim D.-U."/>
        </authorList>
    </citation>
    <scope>NUCLEOTIDE SEQUENCE [LARGE SCALE GENOMIC DNA]</scope>
    <source>
        <strain evidence="3 4">ID0723</strain>
    </source>
</reference>
<dbReference type="EMBL" id="JABWMJ010000002">
    <property type="protein sequence ID" value="NUZ05256.1"/>
    <property type="molecule type" value="Genomic_DNA"/>
</dbReference>
<dbReference type="CDD" id="cd06259">
    <property type="entry name" value="YdcF-like"/>
    <property type="match status" value="1"/>
</dbReference>
<feature type="domain" description="DUF218" evidence="2">
    <location>
        <begin position="98"/>
        <end position="264"/>
    </location>
</feature>
<dbReference type="InterPro" id="IPR003848">
    <property type="entry name" value="DUF218"/>
</dbReference>
<accession>A0A7Y6TVS9</accession>
<dbReference type="InterPro" id="IPR014729">
    <property type="entry name" value="Rossmann-like_a/b/a_fold"/>
</dbReference>
<organism evidence="3 4">
    <name type="scientific">Piscinibacter koreensis</name>
    <dbReference type="NCBI Taxonomy" id="2742824"/>
    <lineage>
        <taxon>Bacteria</taxon>
        <taxon>Pseudomonadati</taxon>
        <taxon>Pseudomonadota</taxon>
        <taxon>Betaproteobacteria</taxon>
        <taxon>Burkholderiales</taxon>
        <taxon>Sphaerotilaceae</taxon>
        <taxon>Piscinibacter</taxon>
    </lineage>
</organism>
<evidence type="ECO:0000313" key="4">
    <source>
        <dbReference type="Proteomes" id="UP000529637"/>
    </source>
</evidence>
<dbReference type="RefSeq" id="WP_176066969.1">
    <property type="nucleotide sequence ID" value="NZ_JABWMJ010000002.1"/>
</dbReference>
<evidence type="ECO:0000313" key="3">
    <source>
        <dbReference type="EMBL" id="NUZ05256.1"/>
    </source>
</evidence>
<dbReference type="PANTHER" id="PTHR30336">
    <property type="entry name" value="INNER MEMBRANE PROTEIN, PROBABLE PERMEASE"/>
    <property type="match status" value="1"/>
</dbReference>
<feature type="transmembrane region" description="Helical" evidence="1">
    <location>
        <begin position="46"/>
        <end position="73"/>
    </location>
</feature>
<dbReference type="Proteomes" id="UP000529637">
    <property type="component" value="Unassembled WGS sequence"/>
</dbReference>
<protein>
    <submittedName>
        <fullName evidence="3">YdcF family protein</fullName>
    </submittedName>
</protein>
<dbReference type="GO" id="GO:0000270">
    <property type="term" value="P:peptidoglycan metabolic process"/>
    <property type="evidence" value="ECO:0007669"/>
    <property type="project" value="TreeGrafter"/>
</dbReference>
<evidence type="ECO:0000259" key="2">
    <source>
        <dbReference type="Pfam" id="PF02698"/>
    </source>
</evidence>
<evidence type="ECO:0000256" key="1">
    <source>
        <dbReference type="SAM" id="Phobius"/>
    </source>
</evidence>
<comment type="caution">
    <text evidence="3">The sequence shown here is derived from an EMBL/GenBank/DDBJ whole genome shotgun (WGS) entry which is preliminary data.</text>
</comment>
<name>A0A7Y6TVS9_9BURK</name>
<keyword evidence="1" id="KW-0472">Membrane</keyword>
<feature type="transmembrane region" description="Helical" evidence="1">
    <location>
        <begin position="16"/>
        <end position="39"/>
    </location>
</feature>
<dbReference type="GO" id="GO:0043164">
    <property type="term" value="P:Gram-negative-bacterium-type cell wall biogenesis"/>
    <property type="evidence" value="ECO:0007669"/>
    <property type="project" value="TreeGrafter"/>
</dbReference>
<keyword evidence="1" id="KW-0812">Transmembrane</keyword>
<sequence length="269" mass="29090">MNEALVRLGIDSWKPYVAALVLPPMPFLVLIVVGAWFLARRRRLGWGLVASGVALVWLSASAAVAGPVSHWLLPRPPALTEARIAELRAEARGNPPPAIVVLGGGIEGPAAEYGARTLNWRSLERLRYGLYLAQKTHAPVLFTGGVGWADTGGTSEASAAAKIAAEEFGRPLRWLEDRARDTRENARYSVEMLRAAGVRHVLLVTHGYHMPRALRAFNEAAAGTMRIEPAPMGLARRSQKAGVRWLPTNSGYGDMRDTVHELLGLLAGA</sequence>
<dbReference type="InterPro" id="IPR051599">
    <property type="entry name" value="Cell_Envelope_Assoc"/>
</dbReference>
<dbReference type="PANTHER" id="PTHR30336:SF4">
    <property type="entry name" value="ENVELOPE BIOGENESIS FACTOR ELYC"/>
    <property type="match status" value="1"/>
</dbReference>
<dbReference type="Pfam" id="PF02698">
    <property type="entry name" value="DUF218"/>
    <property type="match status" value="1"/>
</dbReference>